<proteinExistence type="predicted"/>
<dbReference type="EMBL" id="MT732443">
    <property type="protein sequence ID" value="QQO97033.1"/>
    <property type="molecule type" value="Genomic_DNA"/>
</dbReference>
<evidence type="ECO:0000313" key="1">
    <source>
        <dbReference type="EMBL" id="QQO97033.1"/>
    </source>
</evidence>
<organism evidence="1 2">
    <name type="scientific">Cellulophaga phage Nekkels_1</name>
    <dbReference type="NCBI Taxonomy" id="2745692"/>
    <lineage>
        <taxon>Viruses</taxon>
        <taxon>Duplodnaviria</taxon>
        <taxon>Heunggongvirae</taxon>
        <taxon>Uroviricota</taxon>
        <taxon>Caudoviricetes</taxon>
        <taxon>Assiduviridae</taxon>
        <taxon>Nekkelsvirus</taxon>
        <taxon>Nekkelsvirus Nekkels</taxon>
    </lineage>
</organism>
<protein>
    <submittedName>
        <fullName evidence="1">Uncharacterized protein</fullName>
    </submittedName>
</protein>
<accession>A0A8E4UXF6</accession>
<sequence>MKANELRIGNIVSNGEREITVDEHLIYDNAVNCLLKPIPLTGDWLEVFGFIKTKVKKVHKTYSFEKNKIDIIYNDKLNLYNLYMYSKFNITSLHQLQNLYKSLTGEELIIESL</sequence>
<evidence type="ECO:0000313" key="2">
    <source>
        <dbReference type="Proteomes" id="UP000693689"/>
    </source>
</evidence>
<gene>
    <name evidence="1" type="ORF">Nekkels1_32</name>
</gene>
<dbReference type="Proteomes" id="UP000693689">
    <property type="component" value="Segment"/>
</dbReference>
<name>A0A8E4UXF6_9CAUD</name>
<reference evidence="1 2" key="1">
    <citation type="submission" date="2020-07" db="EMBL/GenBank/DDBJ databases">
        <title>Highly diverse flavobacterial phages as mortality factor during North Sea spring blooms.</title>
        <authorList>
            <person name="Bartlau N."/>
            <person name="Wichels A."/>
            <person name="Krohne G."/>
            <person name="Adriaenssens E.M."/>
            <person name="Heins A."/>
            <person name="Fuchs B.M."/>
            <person name="Amann R."/>
            <person name="Moraru C."/>
        </authorList>
    </citation>
    <scope>NUCLEOTIDE SEQUENCE [LARGE SCALE GENOMIC DNA]</scope>
</reference>
<keyword evidence="2" id="KW-1185">Reference proteome</keyword>